<protein>
    <recommendedName>
        <fullName evidence="2">Reverse transcriptase domain-containing protein</fullName>
    </recommendedName>
</protein>
<dbReference type="Pfam" id="PF00078">
    <property type="entry name" value="RVT_1"/>
    <property type="match status" value="1"/>
</dbReference>
<evidence type="ECO:0000313" key="4">
    <source>
        <dbReference type="Proteomes" id="UP000002279"/>
    </source>
</evidence>
<sequence>ATGPRERRPGTTGLPAVPIHRADRGFHGRGATVLNTPTPPRTWSASVRKTQYGRRGPLPRPGPDRPIAHAGDRVPCRCAAAPPEDEAPPQVRRGRRHVSSPDRALAGGENPLGAGFRPPARPPASRILGSARGRTWGAVRSEDVPRAPSPPVSVCRSKSKYLARLPRLRRRRPRRRAPVDEAGERPALLRSFQARPAPARRGPPRAVRETPGVPARVRNAKRPPISRRAATDARRVPTRRAALLPEPATPSVAPETPPWDDGALKNSRSGGGGDFPALIDNWGKGHGRHRKPGSWISIFRSVPDAQVRATRSGADRRPGAMGRPRPPPPGGPPAGARPPGPPPGPAPTGPNRGHAGLRLGIQTGNGENDHVRAGFRGPGPEETPGPGARCPGGGEIPRPPRPPRPQSTTFSSGTLPYSGHPDDLHGKASSPRGLTAAETQGPISLLPFLSKILERVVYNRCLEFLNSHSLPDPLRSGFRPLRSTETALSKVTRDLLLARSDGSYSILILLDLSAAFDAVDRPLLLHASSHFGFTDSVLSRFSSHLSGRSFSVSYAGASSPSHPLTVGVPRGSVLGPLPFSIYTHSLGGLIRPHGFDYHLYADDTQIYISAPVLSPSLRARVSSRLRDVSARMSARHA</sequence>
<feature type="compositionally biased region" description="Pro residues" evidence="1">
    <location>
        <begin position="324"/>
        <end position="348"/>
    </location>
</feature>
<reference evidence="3" key="3">
    <citation type="submission" date="2025-09" db="UniProtKB">
        <authorList>
            <consortium name="Ensembl"/>
        </authorList>
    </citation>
    <scope>IDENTIFICATION</scope>
    <source>
        <strain evidence="3">Glennie</strain>
    </source>
</reference>
<organism evidence="3 4">
    <name type="scientific">Ornithorhynchus anatinus</name>
    <name type="common">Duckbill platypus</name>
    <dbReference type="NCBI Taxonomy" id="9258"/>
    <lineage>
        <taxon>Eukaryota</taxon>
        <taxon>Metazoa</taxon>
        <taxon>Chordata</taxon>
        <taxon>Craniata</taxon>
        <taxon>Vertebrata</taxon>
        <taxon>Euteleostomi</taxon>
        <taxon>Mammalia</taxon>
        <taxon>Monotremata</taxon>
        <taxon>Ornithorhynchidae</taxon>
        <taxon>Ornithorhynchus</taxon>
    </lineage>
</organism>
<evidence type="ECO:0000259" key="2">
    <source>
        <dbReference type="Pfam" id="PF00078"/>
    </source>
</evidence>
<feature type="region of interest" description="Disordered" evidence="1">
    <location>
        <begin position="1"/>
        <end position="435"/>
    </location>
</feature>
<dbReference type="Ensembl" id="ENSOANT00000073991.1">
    <property type="protein sequence ID" value="ENSOANP00000040658.1"/>
    <property type="gene ID" value="ENSOANG00000049546.1"/>
</dbReference>
<dbReference type="Bgee" id="ENSOANG00000049546">
    <property type="expression patterns" value="Expressed in fibroblast and 3 other cell types or tissues"/>
</dbReference>
<keyword evidence="4" id="KW-1185">Reference proteome</keyword>
<reference evidence="3 4" key="1">
    <citation type="journal article" date="2008" name="Nature">
        <title>Genome analysis of the platypus reveals unique signatures of evolution.</title>
        <authorList>
            <person name="Warren W.C."/>
            <person name="Hillier L.W."/>
            <person name="Marshall Graves J.A."/>
            <person name="Birney E."/>
            <person name="Ponting C.P."/>
            <person name="Grutzner F."/>
            <person name="Belov K."/>
            <person name="Miller W."/>
            <person name="Clarke L."/>
            <person name="Chinwalla A.T."/>
            <person name="Yang S.P."/>
            <person name="Heger A."/>
            <person name="Locke D.P."/>
            <person name="Miethke P."/>
            <person name="Waters P.D."/>
            <person name="Veyrunes F."/>
            <person name="Fulton L."/>
            <person name="Fulton B."/>
            <person name="Graves T."/>
            <person name="Wallis J."/>
            <person name="Puente X.S."/>
            <person name="Lopez-Otin C."/>
            <person name="Ordonez G.R."/>
            <person name="Eichler E.E."/>
            <person name="Chen L."/>
            <person name="Cheng Z."/>
            <person name="Deakin J.E."/>
            <person name="Alsop A."/>
            <person name="Thompson K."/>
            <person name="Kirby P."/>
            <person name="Papenfuss A.T."/>
            <person name="Wakefield M.J."/>
            <person name="Olender T."/>
            <person name="Lancet D."/>
            <person name="Huttley G.A."/>
            <person name="Smit A.F."/>
            <person name="Pask A."/>
            <person name="Temple-Smith P."/>
            <person name="Batzer M.A."/>
            <person name="Walker J.A."/>
            <person name="Konkel M.K."/>
            <person name="Harris R.S."/>
            <person name="Whittington C.M."/>
            <person name="Wong E.S."/>
            <person name="Gemmell N.J."/>
            <person name="Buschiazzo E."/>
            <person name="Vargas Jentzsch I.M."/>
            <person name="Merkel A."/>
            <person name="Schmitz J."/>
            <person name="Zemann A."/>
            <person name="Churakov G."/>
            <person name="Kriegs J.O."/>
            <person name="Brosius J."/>
            <person name="Murchison E.P."/>
            <person name="Sachidanandam R."/>
            <person name="Smith C."/>
            <person name="Hannon G.J."/>
            <person name="Tsend-Ayush E."/>
            <person name="McMillan D."/>
            <person name="Attenborough R."/>
            <person name="Rens W."/>
            <person name="Ferguson-Smith M."/>
            <person name="Lefevre C.M."/>
            <person name="Sharp J.A."/>
            <person name="Nicholas K.R."/>
            <person name="Ray D.A."/>
            <person name="Kube M."/>
            <person name="Reinhardt R."/>
            <person name="Pringle T.H."/>
            <person name="Taylor J."/>
            <person name="Jones R.C."/>
            <person name="Nixon B."/>
            <person name="Dacheux J.L."/>
            <person name="Niwa H."/>
            <person name="Sekita Y."/>
            <person name="Huang X."/>
            <person name="Stark A."/>
            <person name="Kheradpour P."/>
            <person name="Kellis M."/>
            <person name="Flicek P."/>
            <person name="Chen Y."/>
            <person name="Webber C."/>
            <person name="Hardison R."/>
            <person name="Nelson J."/>
            <person name="Hallsworth-Pepin K."/>
            <person name="Delehaunty K."/>
            <person name="Markovic C."/>
            <person name="Minx P."/>
            <person name="Feng Y."/>
            <person name="Kremitzki C."/>
            <person name="Mitreva M."/>
            <person name="Glasscock J."/>
            <person name="Wylie T."/>
            <person name="Wohldmann P."/>
            <person name="Thiru P."/>
            <person name="Nhan M.N."/>
            <person name="Pohl C.S."/>
            <person name="Smith S.M."/>
            <person name="Hou S."/>
            <person name="Nefedov M."/>
            <person name="de Jong P.J."/>
            <person name="Renfree M.B."/>
            <person name="Mardis E.R."/>
            <person name="Wilson R.K."/>
        </authorList>
    </citation>
    <scope>NUCLEOTIDE SEQUENCE [LARGE SCALE GENOMIC DNA]</scope>
    <source>
        <strain evidence="3 4">Glennie</strain>
    </source>
</reference>
<feature type="compositionally biased region" description="Low complexity" evidence="1">
    <location>
        <begin position="378"/>
        <end position="387"/>
    </location>
</feature>
<dbReference type="PANTHER" id="PTHR33332">
    <property type="entry name" value="REVERSE TRANSCRIPTASE DOMAIN-CONTAINING PROTEIN"/>
    <property type="match status" value="1"/>
</dbReference>
<evidence type="ECO:0000313" key="3">
    <source>
        <dbReference type="Ensembl" id="ENSOANP00000040658.1"/>
    </source>
</evidence>
<accession>A0A6I8NHF6</accession>
<proteinExistence type="predicted"/>
<feature type="domain" description="Reverse transcriptase" evidence="2">
    <location>
        <begin position="442"/>
        <end position="632"/>
    </location>
</feature>
<dbReference type="CDD" id="cd01650">
    <property type="entry name" value="RT_nLTR_like"/>
    <property type="match status" value="1"/>
</dbReference>
<dbReference type="AlphaFoldDB" id="A0A6I8NHF6"/>
<dbReference type="InParanoid" id="A0A6I8NHF6"/>
<dbReference type="InterPro" id="IPR000477">
    <property type="entry name" value="RT_dom"/>
</dbReference>
<feature type="compositionally biased region" description="Polar residues" evidence="1">
    <location>
        <begin position="33"/>
        <end position="49"/>
    </location>
</feature>
<dbReference type="GeneTree" id="ENSGT01120000271821"/>
<dbReference type="Proteomes" id="UP000002279">
    <property type="component" value="Chromosome 15"/>
</dbReference>
<feature type="compositionally biased region" description="Basic residues" evidence="1">
    <location>
        <begin position="157"/>
        <end position="176"/>
    </location>
</feature>
<reference evidence="3" key="2">
    <citation type="submission" date="2025-08" db="UniProtKB">
        <authorList>
            <consortium name="Ensembl"/>
        </authorList>
    </citation>
    <scope>IDENTIFICATION</scope>
    <source>
        <strain evidence="3">Glennie</strain>
    </source>
</reference>
<evidence type="ECO:0000256" key="1">
    <source>
        <dbReference type="SAM" id="MobiDB-lite"/>
    </source>
</evidence>
<feature type="compositionally biased region" description="Basic and acidic residues" evidence="1">
    <location>
        <begin position="62"/>
        <end position="75"/>
    </location>
</feature>
<name>A0A6I8NHF6_ORNAN</name>
<feature type="compositionally biased region" description="Polar residues" evidence="1">
    <location>
        <begin position="406"/>
        <end position="415"/>
    </location>
</feature>